<name>A0AAV9UV79_9PEZI</name>
<evidence type="ECO:0008006" key="3">
    <source>
        <dbReference type="Google" id="ProtNLM"/>
    </source>
</evidence>
<evidence type="ECO:0000313" key="2">
    <source>
        <dbReference type="Proteomes" id="UP001375240"/>
    </source>
</evidence>
<protein>
    <recommendedName>
        <fullName evidence="3">Glycosyltransferase</fullName>
    </recommendedName>
</protein>
<dbReference type="PANTHER" id="PTHR38134:SF2">
    <property type="entry name" value="GALACTOKINASE"/>
    <property type="match status" value="1"/>
</dbReference>
<sequence>MSLESAVPSHIAYYISSHGYGHATRAIQLCHAFLQAHDALRITVVSQASSHIFLPLLNSSTRVSLRPVHVDSAVVQPTPYRVDVDATVDNLLRLHAEQDDIAARESDWLQTHRVDLVLSDAPYIASIAASKARCMNILITNFSFAEVFSYFHDMVEPPIQSGLKEAVDAVVGGYSLADVWLRLPGSLPNPGFLSIELPSSNWIANEELRVKVGDKPEPERSTTNPRFVRRIIDTPLITRPSTTLSRVEVIKSLGIPTQLSNHRILLLLLPPPSPPPQIPSDWICLVAGSTPTDLLPDRYFVAPSDAHIPDVMKIASCVMAKLGYGTVSEVLAADVPIVYIPRRQFIEEYGLRELVDTWRGYEGRAERMEISDFEKGYWWWVITELADRTKTGDQDAGPTDDGDMLRRLALDQWRVWQGSSTL</sequence>
<proteinExistence type="predicted"/>
<dbReference type="Gene3D" id="3.40.50.2000">
    <property type="entry name" value="Glycogen Phosphorylase B"/>
    <property type="match status" value="1"/>
</dbReference>
<reference evidence="1 2" key="1">
    <citation type="submission" date="2019-10" db="EMBL/GenBank/DDBJ databases">
        <authorList>
            <person name="Palmer J.M."/>
        </authorList>
    </citation>
    <scope>NUCLEOTIDE SEQUENCE [LARGE SCALE GENOMIC DNA]</scope>
    <source>
        <strain evidence="1 2">TWF696</strain>
    </source>
</reference>
<accession>A0AAV9UV79</accession>
<dbReference type="PANTHER" id="PTHR38134">
    <property type="entry name" value="SLR1395 PROTEIN"/>
    <property type="match status" value="1"/>
</dbReference>
<gene>
    <name evidence="1" type="ORF">TWF696_005670</name>
</gene>
<dbReference type="EMBL" id="JAVHNQ010000004">
    <property type="protein sequence ID" value="KAK6349382.1"/>
    <property type="molecule type" value="Genomic_DNA"/>
</dbReference>
<dbReference type="InterPro" id="IPR053205">
    <property type="entry name" value="GHMP_kinase_L-arabinokinase"/>
</dbReference>
<evidence type="ECO:0000313" key="1">
    <source>
        <dbReference type="EMBL" id="KAK6349382.1"/>
    </source>
</evidence>
<dbReference type="Proteomes" id="UP001375240">
    <property type="component" value="Unassembled WGS sequence"/>
</dbReference>
<organism evidence="1 2">
    <name type="scientific">Orbilia brochopaga</name>
    <dbReference type="NCBI Taxonomy" id="3140254"/>
    <lineage>
        <taxon>Eukaryota</taxon>
        <taxon>Fungi</taxon>
        <taxon>Dikarya</taxon>
        <taxon>Ascomycota</taxon>
        <taxon>Pezizomycotina</taxon>
        <taxon>Orbiliomycetes</taxon>
        <taxon>Orbiliales</taxon>
        <taxon>Orbiliaceae</taxon>
        <taxon>Orbilia</taxon>
    </lineage>
</organism>
<dbReference type="AlphaFoldDB" id="A0AAV9UV79"/>
<comment type="caution">
    <text evidence="1">The sequence shown here is derived from an EMBL/GenBank/DDBJ whole genome shotgun (WGS) entry which is preliminary data.</text>
</comment>
<dbReference type="SUPFAM" id="SSF53756">
    <property type="entry name" value="UDP-Glycosyltransferase/glycogen phosphorylase"/>
    <property type="match status" value="1"/>
</dbReference>
<keyword evidence="2" id="KW-1185">Reference proteome</keyword>